<organism evidence="2 3">
    <name type="scientific">Onchocerca flexuosa</name>
    <dbReference type="NCBI Taxonomy" id="387005"/>
    <lineage>
        <taxon>Eukaryota</taxon>
        <taxon>Metazoa</taxon>
        <taxon>Ecdysozoa</taxon>
        <taxon>Nematoda</taxon>
        <taxon>Chromadorea</taxon>
        <taxon>Rhabditida</taxon>
        <taxon>Spirurina</taxon>
        <taxon>Spiruromorpha</taxon>
        <taxon>Filarioidea</taxon>
        <taxon>Onchocercidae</taxon>
        <taxon>Onchocerca</taxon>
    </lineage>
</organism>
<accession>A0A238BQI8</accession>
<keyword evidence="3" id="KW-1185">Reference proteome</keyword>
<dbReference type="InterPro" id="IPR002937">
    <property type="entry name" value="Amino_oxidase"/>
</dbReference>
<dbReference type="GO" id="GO:0016491">
    <property type="term" value="F:oxidoreductase activity"/>
    <property type="evidence" value="ECO:0007669"/>
    <property type="project" value="InterPro"/>
</dbReference>
<dbReference type="GO" id="GO:0008767">
    <property type="term" value="F:UDP-galactopyranose mutase activity"/>
    <property type="evidence" value="ECO:0007669"/>
    <property type="project" value="TreeGrafter"/>
</dbReference>
<gene>
    <name evidence="2" type="ORF">X798_05418</name>
</gene>
<evidence type="ECO:0000259" key="1">
    <source>
        <dbReference type="Pfam" id="PF01593"/>
    </source>
</evidence>
<evidence type="ECO:0000313" key="3">
    <source>
        <dbReference type="Proteomes" id="UP000242913"/>
    </source>
</evidence>
<dbReference type="AlphaFoldDB" id="A0A238BQI8"/>
<dbReference type="Proteomes" id="UP000242913">
    <property type="component" value="Unassembled WGS sequence"/>
</dbReference>
<dbReference type="OrthoDB" id="38045at2759"/>
<reference evidence="2 3" key="1">
    <citation type="submission" date="2015-12" db="EMBL/GenBank/DDBJ databases">
        <title>Draft genome of the nematode, Onchocerca flexuosa.</title>
        <authorList>
            <person name="Mitreva M."/>
        </authorList>
    </citation>
    <scope>NUCLEOTIDE SEQUENCE [LARGE SCALE GENOMIC DNA]</scope>
    <source>
        <strain evidence="2">Red Deer</strain>
    </source>
</reference>
<name>A0A238BQI8_9BILA</name>
<protein>
    <recommendedName>
        <fullName evidence="1">Amine oxidase domain-containing protein</fullName>
    </recommendedName>
</protein>
<dbReference type="EMBL" id="KZ270028">
    <property type="protein sequence ID" value="OZC07553.1"/>
    <property type="molecule type" value="Genomic_DNA"/>
</dbReference>
<dbReference type="Pfam" id="PF01593">
    <property type="entry name" value="Amino_oxidase"/>
    <property type="match status" value="1"/>
</dbReference>
<dbReference type="PANTHER" id="PTHR21197:SF0">
    <property type="entry name" value="UDP-GALACTOPYRANOSE MUTASE"/>
    <property type="match status" value="1"/>
</dbReference>
<feature type="domain" description="Amine oxidase" evidence="1">
    <location>
        <begin position="31"/>
        <end position="77"/>
    </location>
</feature>
<dbReference type="GO" id="GO:0005829">
    <property type="term" value="C:cytosol"/>
    <property type="evidence" value="ECO:0007669"/>
    <property type="project" value="TreeGrafter"/>
</dbReference>
<dbReference type="PANTHER" id="PTHR21197">
    <property type="entry name" value="UDP-GALACTOPYRANOSE MUTASE"/>
    <property type="match status" value="1"/>
</dbReference>
<dbReference type="SUPFAM" id="SSF51971">
    <property type="entry name" value="Nucleotide-binding domain"/>
    <property type="match status" value="1"/>
</dbReference>
<dbReference type="GO" id="GO:0050660">
    <property type="term" value="F:flavin adenine dinucleotide binding"/>
    <property type="evidence" value="ECO:0007669"/>
    <property type="project" value="TreeGrafter"/>
</dbReference>
<dbReference type="InterPro" id="IPR036188">
    <property type="entry name" value="FAD/NAD-bd_sf"/>
</dbReference>
<dbReference type="Gene3D" id="3.50.50.60">
    <property type="entry name" value="FAD/NAD(P)-binding domain"/>
    <property type="match status" value="2"/>
</dbReference>
<evidence type="ECO:0000313" key="2">
    <source>
        <dbReference type="EMBL" id="OZC07553.1"/>
    </source>
</evidence>
<sequence>MRIVVIGAAPTGLGVAYRFYQLQNNNVDVAKNVELIILEKESSPGGLSRTVMDKNGFLWDMGGHITFDHNLPYYNEAIRWAVDEWNILTRNCQVDISYMFKEKDLHLVPYPVQYAVPMFPSNIKKKCLKDLRDRCRKSKEINTPKNFDEWIKEYFGPTLYNYFFKQYTQKVWTVKADQMNTVWVGSRVAKMPYEKLAELCAMNQKDLEVIDINVKDKLITYEKEQYGKFKLNYDVLINTSPIDQLIKHTKLCRELDLKHNKVFVIGIGLIKPINCIAERFTWLYFPESTVPFYRVTFLSRYGEMTPNDEKYWSILCECAYAIDDNSITEKEIIEKAIECLVRKSIISRDQIVSLFSKLLPYGYPIPTITRDRELTRAHRILEKHKIYSRGRFGGWKYEVSNQDHCFIQGKEIIDRLLLGEPETVYKNGLSASAE</sequence>
<proteinExistence type="predicted"/>